<evidence type="ECO:0000259" key="1">
    <source>
        <dbReference type="Pfam" id="PF13091"/>
    </source>
</evidence>
<dbReference type="EMBL" id="CP016808">
    <property type="protein sequence ID" value="ANY68678.1"/>
    <property type="molecule type" value="Genomic_DNA"/>
</dbReference>
<evidence type="ECO:0000313" key="2">
    <source>
        <dbReference type="EMBL" id="ANY68678.1"/>
    </source>
</evidence>
<dbReference type="Gene3D" id="3.30.870.10">
    <property type="entry name" value="Endonuclease Chain A"/>
    <property type="match status" value="1"/>
</dbReference>
<sequence length="355" mass="41962">MRIRCKDADIILSKNEQAYQTIIKNMKRDSHLYISTFNFNMPDEFDELLIKKIEYVNDLKVIFNVYHFDGNVDKKTNQLLTKSLKKNPFVQFFYDNSNHSKIVSNGKLMYIGSSNVTLNAKNNFEAGVIIDDIEAIKQVEYEVFDLAYLRCTSIFTEPVFPIIIPFLMISQECDKAFNYMEYLIDCFKSSSLISEDDLPGEGSIIIQYIDKYRLMLNDARENMLKFAAKETDEFFIIEELFHEIMTNLNELSDSHLGSHFLSHFNFIEDYRNANEEYKDLYWKINTFSFETVLLKERIYLSKVRSTLAKLYHLRIKWIELIGIKKHAVFMNSSIPVTYWLEEPSMSKAYWEFFVS</sequence>
<accession>A0A1B2DLT5</accession>
<dbReference type="Pfam" id="PF13091">
    <property type="entry name" value="PLDc_2"/>
    <property type="match status" value="1"/>
</dbReference>
<dbReference type="RefSeq" id="WP_099519782.1">
    <property type="nucleotide sequence ID" value="NZ_CP016808.1"/>
</dbReference>
<protein>
    <recommendedName>
        <fullName evidence="1">Phospholipase D-like domain-containing protein</fullName>
    </recommendedName>
</protein>
<name>A0A1B2DLT5_9BACL</name>
<gene>
    <name evidence="2" type="ORF">BBD42_21055</name>
</gene>
<reference evidence="2" key="1">
    <citation type="submission" date="2016-08" db="EMBL/GenBank/DDBJ databases">
        <title>Complete Genome Seqeunce of Paenibacillus sp. BIHB 4019 from tea rhizoplane.</title>
        <authorList>
            <person name="Thakur R."/>
            <person name="Swarnkar M.K."/>
            <person name="Gulati A."/>
        </authorList>
    </citation>
    <scope>NUCLEOTIDE SEQUENCE [LARGE SCALE GENOMIC DNA]</scope>
    <source>
        <strain evidence="2">BIHB4019</strain>
    </source>
</reference>
<proteinExistence type="predicted"/>
<feature type="domain" description="Phospholipase D-like" evidence="1">
    <location>
        <begin position="26"/>
        <end position="141"/>
    </location>
</feature>
<organism evidence="2">
    <name type="scientific">Paenibacillus sp. BIHB 4019</name>
    <dbReference type="NCBI Taxonomy" id="1870819"/>
    <lineage>
        <taxon>Bacteria</taxon>
        <taxon>Bacillati</taxon>
        <taxon>Bacillota</taxon>
        <taxon>Bacilli</taxon>
        <taxon>Bacillales</taxon>
        <taxon>Paenibacillaceae</taxon>
        <taxon>Paenibacillus</taxon>
    </lineage>
</organism>
<dbReference type="SUPFAM" id="SSF56024">
    <property type="entry name" value="Phospholipase D/nuclease"/>
    <property type="match status" value="1"/>
</dbReference>
<dbReference type="AlphaFoldDB" id="A0A1B2DLT5"/>
<dbReference type="InterPro" id="IPR025202">
    <property type="entry name" value="PLD-like_dom"/>
</dbReference>